<proteinExistence type="predicted"/>
<keyword evidence="2" id="KW-1185">Reference proteome</keyword>
<evidence type="ECO:0000313" key="2">
    <source>
        <dbReference type="Proteomes" id="UP001239111"/>
    </source>
</evidence>
<evidence type="ECO:0000313" key="1">
    <source>
        <dbReference type="EMBL" id="KAJ8674587.1"/>
    </source>
</evidence>
<gene>
    <name evidence="1" type="ORF">QAD02_005849</name>
</gene>
<protein>
    <submittedName>
        <fullName evidence="1">Uncharacterized protein</fullName>
    </submittedName>
</protein>
<sequence>MGSQKCWFTLCVFVSGMICVCSSQNLVTIILDMFKSSLNQIEDQMRGVRMIYDERSTDKNVSLRSYALDESTELLKHLHLEKPFVLYIHGYQEHPQNESIQKIVSEYLKRGDDNIVILDWSALAFDSYVSVTARIKDISRHTAKAIEELVSGGVNKETLHVIGHSMGAQVAGFIGDYLNFTIPRVTGLDPANPLFYQFGLDHISPRSGKIVDVIHTDGGLYGAYSNTGTVDFYANSGSRPQPGCKLFGPLLSPTDLCSHWRSWRYYAESINNEKSFPALRCDSYDDFIVGRCANNRRVYFGYALPKDL</sequence>
<reference evidence="1" key="1">
    <citation type="submission" date="2023-04" db="EMBL/GenBank/DDBJ databases">
        <title>A chromosome-level genome assembly of the parasitoid wasp Eretmocerus hayati.</title>
        <authorList>
            <person name="Zhong Y."/>
            <person name="Liu S."/>
            <person name="Liu Y."/>
        </authorList>
    </citation>
    <scope>NUCLEOTIDE SEQUENCE</scope>
    <source>
        <strain evidence="1">ZJU_SS_LIU_2023</strain>
    </source>
</reference>
<accession>A0ACC2NU01</accession>
<name>A0ACC2NU01_9HYME</name>
<dbReference type="Proteomes" id="UP001239111">
    <property type="component" value="Chromosome 3"/>
</dbReference>
<organism evidence="1 2">
    <name type="scientific">Eretmocerus hayati</name>
    <dbReference type="NCBI Taxonomy" id="131215"/>
    <lineage>
        <taxon>Eukaryota</taxon>
        <taxon>Metazoa</taxon>
        <taxon>Ecdysozoa</taxon>
        <taxon>Arthropoda</taxon>
        <taxon>Hexapoda</taxon>
        <taxon>Insecta</taxon>
        <taxon>Pterygota</taxon>
        <taxon>Neoptera</taxon>
        <taxon>Endopterygota</taxon>
        <taxon>Hymenoptera</taxon>
        <taxon>Apocrita</taxon>
        <taxon>Proctotrupomorpha</taxon>
        <taxon>Chalcidoidea</taxon>
        <taxon>Aphelinidae</taxon>
        <taxon>Aphelininae</taxon>
        <taxon>Eretmocerus</taxon>
    </lineage>
</organism>
<comment type="caution">
    <text evidence="1">The sequence shown here is derived from an EMBL/GenBank/DDBJ whole genome shotgun (WGS) entry which is preliminary data.</text>
</comment>
<dbReference type="EMBL" id="CM056743">
    <property type="protein sequence ID" value="KAJ8674587.1"/>
    <property type="molecule type" value="Genomic_DNA"/>
</dbReference>